<dbReference type="InterPro" id="IPR051798">
    <property type="entry name" value="Class-II_PLP-Dep_Aminotrans"/>
</dbReference>
<dbReference type="SUPFAM" id="SSF53383">
    <property type="entry name" value="PLP-dependent transferases"/>
    <property type="match status" value="1"/>
</dbReference>
<name>U7QTK6_PHOTE</name>
<comment type="cofactor">
    <cofactor evidence="1">
        <name>pyridoxal 5'-phosphate</name>
        <dbReference type="ChEBI" id="CHEBI:597326"/>
    </cofactor>
</comment>
<dbReference type="AlphaFoldDB" id="U7QTK6"/>
<comment type="caution">
    <text evidence="3">The sequence shown here is derived from an EMBL/GenBank/DDBJ whole genome shotgun (WGS) entry which is preliminary data.</text>
</comment>
<evidence type="ECO:0000256" key="1">
    <source>
        <dbReference type="ARBA" id="ARBA00001933"/>
    </source>
</evidence>
<gene>
    <name evidence="3" type="ORF">O185_23875</name>
</gene>
<dbReference type="PATRIC" id="fig|1389415.4.peg.4763"/>
<dbReference type="Gene3D" id="3.90.1150.10">
    <property type="entry name" value="Aspartate Aminotransferase, domain 1"/>
    <property type="match status" value="1"/>
</dbReference>
<evidence type="ECO:0008006" key="5">
    <source>
        <dbReference type="Google" id="ProtNLM"/>
    </source>
</evidence>
<dbReference type="EMBL" id="AXDT01000291">
    <property type="protein sequence ID" value="ERT10607.1"/>
    <property type="molecule type" value="Genomic_DNA"/>
</dbReference>
<dbReference type="Gene3D" id="3.40.640.10">
    <property type="entry name" value="Type I PLP-dependent aspartate aminotransferase-like (Major domain)"/>
    <property type="match status" value="1"/>
</dbReference>
<evidence type="ECO:0000313" key="3">
    <source>
        <dbReference type="EMBL" id="ERT10607.1"/>
    </source>
</evidence>
<dbReference type="PANTHER" id="PTHR43525:SF1">
    <property type="entry name" value="PROTEIN MALY"/>
    <property type="match status" value="1"/>
</dbReference>
<dbReference type="InterPro" id="IPR015421">
    <property type="entry name" value="PyrdxlP-dep_Trfase_major"/>
</dbReference>
<sequence>MKPHDFNQIIDRHNTGSVKWDFLDRYLQLNQTDLLPMWISDFDFQCPEEIRQALHTRVNHGIFGYSERDDNYYQAAIDWFSKRHQLTLCRDWFTSIEGVIPGLALLLQMLSKPGEGVVVQGPYYAHSPKSSP</sequence>
<reference evidence="3 4" key="1">
    <citation type="submission" date="2013-10" db="EMBL/GenBank/DDBJ databases">
        <title>Whole Genome Shotgun Sequence of Photorhabdus temperata J3.</title>
        <authorList>
            <person name="Park G.-S."/>
            <person name="Hong S.-J."/>
            <person name="Shin J.-H."/>
        </authorList>
    </citation>
    <scope>NUCLEOTIDE SEQUENCE [LARGE SCALE GENOMIC DNA]</scope>
    <source>
        <strain evidence="3 4">J3</strain>
    </source>
</reference>
<dbReference type="Proteomes" id="UP000017133">
    <property type="component" value="Unassembled WGS sequence"/>
</dbReference>
<proteinExistence type="predicted"/>
<keyword evidence="2" id="KW-0663">Pyridoxal phosphate</keyword>
<dbReference type="PANTHER" id="PTHR43525">
    <property type="entry name" value="PROTEIN MALY"/>
    <property type="match status" value="1"/>
</dbReference>
<evidence type="ECO:0000256" key="2">
    <source>
        <dbReference type="ARBA" id="ARBA00022898"/>
    </source>
</evidence>
<dbReference type="InterPro" id="IPR015422">
    <property type="entry name" value="PyrdxlP-dep_Trfase_small"/>
</dbReference>
<keyword evidence="4" id="KW-1185">Reference proteome</keyword>
<dbReference type="InterPro" id="IPR015424">
    <property type="entry name" value="PyrdxlP-dep_Trfase"/>
</dbReference>
<accession>U7QTK6</accession>
<protein>
    <recommendedName>
        <fullName evidence="5">Aminotransferase class I/classII domain-containing protein</fullName>
    </recommendedName>
</protein>
<evidence type="ECO:0000313" key="4">
    <source>
        <dbReference type="Proteomes" id="UP000017133"/>
    </source>
</evidence>
<organism evidence="3 4">
    <name type="scientific">Photorhabdus temperata J3</name>
    <dbReference type="NCBI Taxonomy" id="1389415"/>
    <lineage>
        <taxon>Bacteria</taxon>
        <taxon>Pseudomonadati</taxon>
        <taxon>Pseudomonadota</taxon>
        <taxon>Gammaproteobacteria</taxon>
        <taxon>Enterobacterales</taxon>
        <taxon>Morganellaceae</taxon>
        <taxon>Photorhabdus</taxon>
    </lineage>
</organism>